<reference evidence="1" key="1">
    <citation type="submission" date="2006-09" db="EMBL/GenBank/DDBJ databases">
        <title>Complete sequence of Rhodopseudomonas palustris BisA53.</title>
        <authorList>
            <consortium name="US DOE Joint Genome Institute"/>
            <person name="Copeland A."/>
            <person name="Lucas S."/>
            <person name="Lapidus A."/>
            <person name="Barry K."/>
            <person name="Detter J.C."/>
            <person name="Glavina del Rio T."/>
            <person name="Hammon N."/>
            <person name="Israni S."/>
            <person name="Dalin E."/>
            <person name="Tice H."/>
            <person name="Pitluck S."/>
            <person name="Chain P."/>
            <person name="Malfatti S."/>
            <person name="Shin M."/>
            <person name="Vergez L."/>
            <person name="Schmutz J."/>
            <person name="Larimer F."/>
            <person name="Land M."/>
            <person name="Hauser L."/>
            <person name="Pelletier D.A."/>
            <person name="Kyrpides N."/>
            <person name="Kim E."/>
            <person name="Harwood C.S."/>
            <person name="Oda Y."/>
            <person name="Richardson P."/>
        </authorList>
    </citation>
    <scope>NUCLEOTIDE SEQUENCE [LARGE SCALE GENOMIC DNA]</scope>
    <source>
        <strain evidence="1">BisA53</strain>
    </source>
</reference>
<dbReference type="eggNOG" id="ENOG5030VKT">
    <property type="taxonomic scope" value="Bacteria"/>
</dbReference>
<dbReference type="EMBL" id="CP000463">
    <property type="protein sequence ID" value="ABJ04320.1"/>
    <property type="molecule type" value="Genomic_DNA"/>
</dbReference>
<dbReference type="OrthoDB" id="8138752at2"/>
<name>Q07UR4_RHOP5</name>
<accession>Q07UR4</accession>
<evidence type="ECO:0000313" key="1">
    <source>
        <dbReference type="EMBL" id="ABJ04320.1"/>
    </source>
</evidence>
<protein>
    <submittedName>
        <fullName evidence="1">Uncharacterized protein</fullName>
    </submittedName>
</protein>
<dbReference type="KEGG" id="rpe:RPE_0361"/>
<dbReference type="STRING" id="316055.RPE_0361"/>
<dbReference type="HOGENOM" id="CLU_1658983_0_0_5"/>
<gene>
    <name evidence="1" type="ordered locus">RPE_0361</name>
</gene>
<dbReference type="AlphaFoldDB" id="Q07UR4"/>
<sequence>MLRIGFLASTIPLLLAGLFAGELSGGVKPCLVLGDGTLQIAAAPWQAGFHVGFTDDPARASARVQIVDQPELADFVVTDDADAAEPAACAVSPARTIGIANSGTGADTLIYLSRDADADYRIFVRSIRITARETAALVVAAGASARAVTAALAGGL</sequence>
<proteinExistence type="predicted"/>
<organism evidence="1">
    <name type="scientific">Rhodopseudomonas palustris (strain BisA53)</name>
    <dbReference type="NCBI Taxonomy" id="316055"/>
    <lineage>
        <taxon>Bacteria</taxon>
        <taxon>Pseudomonadati</taxon>
        <taxon>Pseudomonadota</taxon>
        <taxon>Alphaproteobacteria</taxon>
        <taxon>Hyphomicrobiales</taxon>
        <taxon>Nitrobacteraceae</taxon>
        <taxon>Rhodopseudomonas</taxon>
    </lineage>
</organism>